<dbReference type="EMBL" id="STGU01000005">
    <property type="protein sequence ID" value="THV36050.1"/>
    <property type="molecule type" value="Genomic_DNA"/>
</dbReference>
<organism evidence="1 2">
    <name type="scientific">Rhizobium rosettiformans W3</name>
    <dbReference type="NCBI Taxonomy" id="538378"/>
    <lineage>
        <taxon>Bacteria</taxon>
        <taxon>Pseudomonadati</taxon>
        <taxon>Pseudomonadota</taxon>
        <taxon>Alphaproteobacteria</taxon>
        <taxon>Hyphomicrobiales</taxon>
        <taxon>Rhizobiaceae</taxon>
        <taxon>Rhizobium/Agrobacterium group</taxon>
        <taxon>Rhizobium</taxon>
    </lineage>
</organism>
<evidence type="ECO:0000313" key="1">
    <source>
        <dbReference type="EMBL" id="THV36050.1"/>
    </source>
</evidence>
<proteinExistence type="predicted"/>
<dbReference type="AlphaFoldDB" id="A0A4S8PWW3"/>
<reference evidence="1 2" key="1">
    <citation type="submission" date="2019-04" db="EMBL/GenBank/DDBJ databases">
        <title>genome sequence of strain W3.</title>
        <authorList>
            <person name="Gao J."/>
            <person name="Sun J."/>
        </authorList>
    </citation>
    <scope>NUCLEOTIDE SEQUENCE [LARGE SCALE GENOMIC DNA]</scope>
    <source>
        <strain evidence="1 2">W3</strain>
    </source>
</reference>
<name>A0A4S8PWW3_9HYPH</name>
<accession>A0A4S8PWW3</accession>
<dbReference type="Proteomes" id="UP000307378">
    <property type="component" value="Unassembled WGS sequence"/>
</dbReference>
<sequence length="108" mass="11996">MSDTLQRIVQLVGDKKLRVSAHALERLLGYRLPIEPLIDGISGAVLVEDYPDYFKGPAVLVLQFDEAGEPIHLVWGLPAGALEPAVLVTVYRPDPDRWTDNYSRRNAG</sequence>
<gene>
    <name evidence="1" type="ORF">FAA86_12030</name>
</gene>
<dbReference type="RefSeq" id="WP_136540848.1">
    <property type="nucleotide sequence ID" value="NZ_STGU01000005.1"/>
</dbReference>
<dbReference type="InterPro" id="IPR025354">
    <property type="entry name" value="DUF4258"/>
</dbReference>
<evidence type="ECO:0000313" key="2">
    <source>
        <dbReference type="Proteomes" id="UP000307378"/>
    </source>
</evidence>
<comment type="caution">
    <text evidence="1">The sequence shown here is derived from an EMBL/GenBank/DDBJ whole genome shotgun (WGS) entry which is preliminary data.</text>
</comment>
<protein>
    <submittedName>
        <fullName evidence="1">DUF4258 domain-containing protein</fullName>
    </submittedName>
</protein>
<dbReference type="Pfam" id="PF14076">
    <property type="entry name" value="DUF4258"/>
    <property type="match status" value="1"/>
</dbReference>